<dbReference type="GO" id="GO:0004190">
    <property type="term" value="F:aspartic-type endopeptidase activity"/>
    <property type="evidence" value="ECO:0007669"/>
    <property type="project" value="InterPro"/>
</dbReference>
<evidence type="ECO:0000256" key="2">
    <source>
        <dbReference type="SAM" id="Phobius"/>
    </source>
</evidence>
<dbReference type="Proteomes" id="UP001177744">
    <property type="component" value="Unassembled WGS sequence"/>
</dbReference>
<feature type="domain" description="Peptidase A2" evidence="3">
    <location>
        <begin position="85"/>
        <end position="156"/>
    </location>
</feature>
<dbReference type="SUPFAM" id="SSF50630">
    <property type="entry name" value="Acid proteases"/>
    <property type="match status" value="1"/>
</dbReference>
<dbReference type="InterPro" id="IPR021109">
    <property type="entry name" value="Peptidase_aspartic_dom_sf"/>
</dbReference>
<organism evidence="4 5">
    <name type="scientific">Cnephaeus nilssonii</name>
    <name type="common">Northern bat</name>
    <name type="synonym">Eptesicus nilssonii</name>
    <dbReference type="NCBI Taxonomy" id="3371016"/>
    <lineage>
        <taxon>Eukaryota</taxon>
        <taxon>Metazoa</taxon>
        <taxon>Chordata</taxon>
        <taxon>Craniata</taxon>
        <taxon>Vertebrata</taxon>
        <taxon>Euteleostomi</taxon>
        <taxon>Mammalia</taxon>
        <taxon>Eutheria</taxon>
        <taxon>Laurasiatheria</taxon>
        <taxon>Chiroptera</taxon>
        <taxon>Yangochiroptera</taxon>
        <taxon>Vespertilionidae</taxon>
        <taxon>Cnephaeus</taxon>
    </lineage>
</organism>
<name>A0AA40I660_CNENI</name>
<feature type="transmembrane region" description="Helical" evidence="2">
    <location>
        <begin position="60"/>
        <end position="76"/>
    </location>
</feature>
<proteinExistence type="predicted"/>
<evidence type="ECO:0000313" key="4">
    <source>
        <dbReference type="EMBL" id="KAK1343788.1"/>
    </source>
</evidence>
<keyword evidence="2" id="KW-1133">Transmembrane helix</keyword>
<keyword evidence="5" id="KW-1185">Reference proteome</keyword>
<dbReference type="AlphaFoldDB" id="A0AA40I660"/>
<protein>
    <recommendedName>
        <fullName evidence="3">Peptidase A2 domain-containing protein</fullName>
    </recommendedName>
</protein>
<dbReference type="PROSITE" id="PS50175">
    <property type="entry name" value="ASP_PROT_RETROV"/>
    <property type="match status" value="1"/>
</dbReference>
<dbReference type="InterPro" id="IPR018061">
    <property type="entry name" value="Retropepsins"/>
</dbReference>
<evidence type="ECO:0000313" key="5">
    <source>
        <dbReference type="Proteomes" id="UP001177744"/>
    </source>
</evidence>
<comment type="caution">
    <text evidence="4">The sequence shown here is derived from an EMBL/GenBank/DDBJ whole genome shotgun (WGS) entry which is preliminary data.</text>
</comment>
<dbReference type="InterPro" id="IPR001995">
    <property type="entry name" value="Peptidase_A2_cat"/>
</dbReference>
<dbReference type="EMBL" id="JAULJE010000004">
    <property type="protein sequence ID" value="KAK1343788.1"/>
    <property type="molecule type" value="Genomic_DNA"/>
</dbReference>
<dbReference type="Pfam" id="PF00077">
    <property type="entry name" value="RVP"/>
    <property type="match status" value="1"/>
</dbReference>
<dbReference type="GO" id="GO:0006508">
    <property type="term" value="P:proteolysis"/>
    <property type="evidence" value="ECO:0007669"/>
    <property type="project" value="InterPro"/>
</dbReference>
<dbReference type="Gene3D" id="2.40.70.10">
    <property type="entry name" value="Acid Proteases"/>
    <property type="match status" value="1"/>
</dbReference>
<gene>
    <name evidence="4" type="ORF">QTO34_014341</name>
</gene>
<feature type="transmembrane region" description="Helical" evidence="2">
    <location>
        <begin position="22"/>
        <end position="48"/>
    </location>
</feature>
<keyword evidence="2" id="KW-0812">Transmembrane</keyword>
<evidence type="ECO:0000259" key="3">
    <source>
        <dbReference type="PROSITE" id="PS50175"/>
    </source>
</evidence>
<reference evidence="4" key="1">
    <citation type="submission" date="2023-06" db="EMBL/GenBank/DDBJ databases">
        <title>Reference genome for the Northern bat (Eptesicus nilssonii), a most northern bat species.</title>
        <authorList>
            <person name="Laine V.N."/>
            <person name="Pulliainen A.T."/>
            <person name="Lilley T.M."/>
        </authorList>
    </citation>
    <scope>NUCLEOTIDE SEQUENCE</scope>
    <source>
        <strain evidence="4">BLF_Eptnil</strain>
        <tissue evidence="4">Kidney</tissue>
    </source>
</reference>
<accession>A0AA40I660</accession>
<keyword evidence="1" id="KW-0378">Hydrolase</keyword>
<evidence type="ECO:0000256" key="1">
    <source>
        <dbReference type="ARBA" id="ARBA00022801"/>
    </source>
</evidence>
<keyword evidence="2" id="KW-0472">Membrane</keyword>
<sequence>MIGDGGHGQPAAGANRLPQSTIMAWISLAWVLPSPPAIFAGLTCIFAPDWLVGVAGGRGWWAWLVVWLMGAAKPMVRMKIGGQTVNFMVDMGAEYSIVTQKVAPLSGKEVTRIRATRDQNRRRFCRPCPCQLGSHQVIHEFLYLSDYPVPLIARDL</sequence>